<evidence type="ECO:0000256" key="1">
    <source>
        <dbReference type="ARBA" id="ARBA00022490"/>
    </source>
</evidence>
<reference evidence="6 7" key="1">
    <citation type="submission" date="2017-04" db="EMBL/GenBank/DDBJ databases">
        <authorList>
            <person name="Afonso C.L."/>
            <person name="Miller P.J."/>
            <person name="Scott M.A."/>
            <person name="Spackman E."/>
            <person name="Goraichik I."/>
            <person name="Dimitrov K.M."/>
            <person name="Suarez D.L."/>
            <person name="Swayne D.E."/>
        </authorList>
    </citation>
    <scope>NUCLEOTIDE SEQUENCE [LARGE SCALE GENOMIC DNA]</scope>
    <source>
        <strain evidence="6 7">DSM 3385</strain>
    </source>
</reference>
<evidence type="ECO:0000313" key="7">
    <source>
        <dbReference type="Proteomes" id="UP000192418"/>
    </source>
</evidence>
<comment type="similarity">
    <text evidence="3">Belongs to the RimP family.</text>
</comment>
<gene>
    <name evidence="3" type="primary">rimP</name>
    <name evidence="6" type="ORF">SAMN02746065_103214</name>
</gene>
<dbReference type="Gene3D" id="3.30.300.70">
    <property type="entry name" value="RimP-like superfamily, N-terminal"/>
    <property type="match status" value="1"/>
</dbReference>
<dbReference type="STRING" id="1121400.SAMN02746065_103214"/>
<dbReference type="InterPro" id="IPR028998">
    <property type="entry name" value="RimP_C"/>
</dbReference>
<dbReference type="PANTHER" id="PTHR33867:SF1">
    <property type="entry name" value="RIBOSOME MATURATION FACTOR RIMP"/>
    <property type="match status" value="1"/>
</dbReference>
<evidence type="ECO:0000256" key="2">
    <source>
        <dbReference type="ARBA" id="ARBA00022517"/>
    </source>
</evidence>
<dbReference type="Gene3D" id="2.30.30.180">
    <property type="entry name" value="Ribosome maturation factor RimP, C-terminal domain"/>
    <property type="match status" value="1"/>
</dbReference>
<dbReference type="GO" id="GO:0005829">
    <property type="term" value="C:cytosol"/>
    <property type="evidence" value="ECO:0007669"/>
    <property type="project" value="TreeGrafter"/>
</dbReference>
<dbReference type="InterPro" id="IPR035956">
    <property type="entry name" value="RimP_N_sf"/>
</dbReference>
<dbReference type="AlphaFoldDB" id="A0A1W1ZV63"/>
<dbReference type="Pfam" id="PF17384">
    <property type="entry name" value="DUF150_C"/>
    <property type="match status" value="1"/>
</dbReference>
<evidence type="ECO:0000313" key="6">
    <source>
        <dbReference type="EMBL" id="SMC52287.1"/>
    </source>
</evidence>
<dbReference type="HAMAP" id="MF_01077">
    <property type="entry name" value="RimP"/>
    <property type="match status" value="1"/>
</dbReference>
<accession>A0A1W1ZV63</accession>
<dbReference type="InterPro" id="IPR028989">
    <property type="entry name" value="RimP_N"/>
</dbReference>
<dbReference type="Proteomes" id="UP000192418">
    <property type="component" value="Unassembled WGS sequence"/>
</dbReference>
<dbReference type="SUPFAM" id="SSF74942">
    <property type="entry name" value="YhbC-like, C-terminal domain"/>
    <property type="match status" value="1"/>
</dbReference>
<comment type="subcellular location">
    <subcellularLocation>
        <location evidence="3">Cytoplasm</location>
    </subcellularLocation>
</comment>
<evidence type="ECO:0000256" key="3">
    <source>
        <dbReference type="HAMAP-Rule" id="MF_01077"/>
    </source>
</evidence>
<feature type="domain" description="Ribosome maturation factor RimP C-terminal" evidence="5">
    <location>
        <begin position="76"/>
        <end position="138"/>
    </location>
</feature>
<dbReference type="PANTHER" id="PTHR33867">
    <property type="entry name" value="RIBOSOME MATURATION FACTOR RIMP"/>
    <property type="match status" value="1"/>
</dbReference>
<dbReference type="EMBL" id="FWXY01000003">
    <property type="protein sequence ID" value="SMC52287.1"/>
    <property type="molecule type" value="Genomic_DNA"/>
</dbReference>
<evidence type="ECO:0000259" key="5">
    <source>
        <dbReference type="Pfam" id="PF17384"/>
    </source>
</evidence>
<comment type="function">
    <text evidence="3">Required for maturation of 30S ribosomal subunits.</text>
</comment>
<dbReference type="InterPro" id="IPR003728">
    <property type="entry name" value="Ribosome_maturation_RimP"/>
</dbReference>
<dbReference type="SUPFAM" id="SSF75420">
    <property type="entry name" value="YhbC-like, N-terminal domain"/>
    <property type="match status" value="1"/>
</dbReference>
<organism evidence="6 7">
    <name type="scientific">Desulfocicer vacuolatum DSM 3385</name>
    <dbReference type="NCBI Taxonomy" id="1121400"/>
    <lineage>
        <taxon>Bacteria</taxon>
        <taxon>Pseudomonadati</taxon>
        <taxon>Thermodesulfobacteriota</taxon>
        <taxon>Desulfobacteria</taxon>
        <taxon>Desulfobacterales</taxon>
        <taxon>Desulfobacteraceae</taxon>
        <taxon>Desulfocicer</taxon>
    </lineage>
</organism>
<evidence type="ECO:0000259" key="4">
    <source>
        <dbReference type="Pfam" id="PF02576"/>
    </source>
</evidence>
<keyword evidence="2 3" id="KW-0690">Ribosome biogenesis</keyword>
<feature type="domain" description="Ribosome maturation factor RimP N-terminal" evidence="4">
    <location>
        <begin position="1"/>
        <end position="71"/>
    </location>
</feature>
<name>A0A1W1ZV63_9BACT</name>
<dbReference type="InterPro" id="IPR036847">
    <property type="entry name" value="RimP_C_sf"/>
</dbReference>
<dbReference type="GO" id="GO:0000028">
    <property type="term" value="P:ribosomal small subunit assembly"/>
    <property type="evidence" value="ECO:0007669"/>
    <property type="project" value="TreeGrafter"/>
</dbReference>
<dbReference type="CDD" id="cd01734">
    <property type="entry name" value="YlxS_C"/>
    <property type="match status" value="1"/>
</dbReference>
<dbReference type="GO" id="GO:0006412">
    <property type="term" value="P:translation"/>
    <property type="evidence" value="ECO:0007669"/>
    <property type="project" value="TreeGrafter"/>
</dbReference>
<dbReference type="Pfam" id="PF02576">
    <property type="entry name" value="RimP_N"/>
    <property type="match status" value="1"/>
</dbReference>
<proteinExistence type="inferred from homology"/>
<protein>
    <recommendedName>
        <fullName evidence="3">Ribosome maturation factor RimP</fullName>
    </recommendedName>
</protein>
<keyword evidence="1 3" id="KW-0963">Cytoplasm</keyword>
<keyword evidence="7" id="KW-1185">Reference proteome</keyword>
<sequence>MLDPLCTAENFEFVSVEFLSDRGGAIVRICIDKPGGVNIDDCAHMNRQIGDLMDVHFDEMGAYRLEVSSPGPNRILSKSADYDRFSGNRIKLEVRVPIQGRRKFTGLLQGISDDVVTILVDQEAVKIPYEQIGKARLAGSHGES</sequence>